<dbReference type="PROSITE" id="PS00463">
    <property type="entry name" value="ZN2_CY6_FUNGAL_1"/>
    <property type="match status" value="1"/>
</dbReference>
<dbReference type="EMBL" id="JAPDFR010000008">
    <property type="protein sequence ID" value="KAK0383861.1"/>
    <property type="molecule type" value="Genomic_DNA"/>
</dbReference>
<evidence type="ECO:0000256" key="4">
    <source>
        <dbReference type="ARBA" id="ARBA00023163"/>
    </source>
</evidence>
<name>A0AA39GB81_SARSR</name>
<dbReference type="Pfam" id="PF00172">
    <property type="entry name" value="Zn_clus"/>
    <property type="match status" value="1"/>
</dbReference>
<feature type="domain" description="Zn(2)-C6 fungal-type" evidence="6">
    <location>
        <begin position="23"/>
        <end position="52"/>
    </location>
</feature>
<dbReference type="InterPro" id="IPR051089">
    <property type="entry name" value="prtT"/>
</dbReference>
<accession>A0AA39GB81</accession>
<dbReference type="InterPro" id="IPR036864">
    <property type="entry name" value="Zn2-C6_fun-type_DNA-bd_sf"/>
</dbReference>
<keyword evidence="2" id="KW-0805">Transcription regulation</keyword>
<evidence type="ECO:0000256" key="3">
    <source>
        <dbReference type="ARBA" id="ARBA00023125"/>
    </source>
</evidence>
<evidence type="ECO:0000313" key="8">
    <source>
        <dbReference type="Proteomes" id="UP001175261"/>
    </source>
</evidence>
<sequence length="685" mass="76830">MASNQYSGEKLVRKMRKKRLPKACGACRSSKVKCDRRSPCSRCRHLQKDCIFERLPKDEKDIRIESLEKEISELKSNRYYASVESSCKLSIPSKVYGGQPSWWPNGEQPIALPEMTTSILSGTPSNRLSDVSPSLSIGPYRASNLDPGSISLTILPTSSKWSEAHIEKDASTTFDFLLTGLVTPAEAESYFETFYQGCHQNVPILDRALDTMDRIRARSGLLFSVICATGCRVLKGNDSQTWRLLNFHVRRLLNIAVASPSAVTLETIQALLIRACYVPERSFLTSLATRFAIELGIPESLDQLGLRCMSSSDAIHSSPMEDDNLLIRKGRTWLHLLNMGHILHVDASDIQILKVRGNPRRCRVLLQGALTTDLDLHLISQVELNVLRAETYSALSGIQSPAEEDILAIIREARMDIDVWFNDWLRILSQASSGSQERWLAQNLQVQRCWAEITVLCRAVRVSGVDNVEVMSVVQKEMLSMAKDSLTKHLSIIMQEPRHYLQNLRFAMDFVWAKCAFCFLLLLKLSILLPDNREETNRELLDHGRTLIYQLGIAGGGSEPSIRTSTGNSSSARHVYLQLLQTGLERFCRTTLGESVSLAEVSATWTNTARSKCDGLQNAHNHNDLESFVPDQFVFEWDFPGLTLFSCPTTDASWLDAFLMGALVGEDDFQNFGYYPVFNGGDTSR</sequence>
<dbReference type="GO" id="GO:0000976">
    <property type="term" value="F:transcription cis-regulatory region binding"/>
    <property type="evidence" value="ECO:0007669"/>
    <property type="project" value="TreeGrafter"/>
</dbReference>
<dbReference type="CDD" id="cd12148">
    <property type="entry name" value="fungal_TF_MHR"/>
    <property type="match status" value="1"/>
</dbReference>
<evidence type="ECO:0000313" key="7">
    <source>
        <dbReference type="EMBL" id="KAK0383861.1"/>
    </source>
</evidence>
<dbReference type="GO" id="GO:0008270">
    <property type="term" value="F:zinc ion binding"/>
    <property type="evidence" value="ECO:0007669"/>
    <property type="project" value="InterPro"/>
</dbReference>
<comment type="caution">
    <text evidence="7">The sequence shown here is derived from an EMBL/GenBank/DDBJ whole genome shotgun (WGS) entry which is preliminary data.</text>
</comment>
<proteinExistence type="predicted"/>
<dbReference type="PROSITE" id="PS50048">
    <property type="entry name" value="ZN2_CY6_FUNGAL_2"/>
    <property type="match status" value="1"/>
</dbReference>
<reference evidence="7" key="1">
    <citation type="submission" date="2022-10" db="EMBL/GenBank/DDBJ databases">
        <title>Determination and structural analysis of whole genome sequence of Sarocladium strictum F4-1.</title>
        <authorList>
            <person name="Hu L."/>
            <person name="Jiang Y."/>
        </authorList>
    </citation>
    <scope>NUCLEOTIDE SEQUENCE</scope>
    <source>
        <strain evidence="7">F4-1</strain>
    </source>
</reference>
<dbReference type="InterPro" id="IPR001138">
    <property type="entry name" value="Zn2Cys6_DnaBD"/>
</dbReference>
<protein>
    <recommendedName>
        <fullName evidence="6">Zn(2)-C6 fungal-type domain-containing protein</fullName>
    </recommendedName>
</protein>
<keyword evidence="5" id="KW-0539">Nucleus</keyword>
<dbReference type="SUPFAM" id="SSF57701">
    <property type="entry name" value="Zn2/Cys6 DNA-binding domain"/>
    <property type="match status" value="1"/>
</dbReference>
<dbReference type="PANTHER" id="PTHR31845">
    <property type="entry name" value="FINGER DOMAIN PROTEIN, PUTATIVE-RELATED"/>
    <property type="match status" value="1"/>
</dbReference>
<dbReference type="SMART" id="SM00066">
    <property type="entry name" value="GAL4"/>
    <property type="match status" value="1"/>
</dbReference>
<dbReference type="CDD" id="cd00067">
    <property type="entry name" value="GAL4"/>
    <property type="match status" value="1"/>
</dbReference>
<dbReference type="PANTHER" id="PTHR31845:SF33">
    <property type="entry name" value="ZN(II)2CYS6 TRANSCRIPTION FACTOR (EUROFUNG)"/>
    <property type="match status" value="1"/>
</dbReference>
<evidence type="ECO:0000256" key="2">
    <source>
        <dbReference type="ARBA" id="ARBA00023015"/>
    </source>
</evidence>
<keyword evidence="8" id="KW-1185">Reference proteome</keyword>
<dbReference type="Gene3D" id="4.10.240.10">
    <property type="entry name" value="Zn(2)-C6 fungal-type DNA-binding domain"/>
    <property type="match status" value="1"/>
</dbReference>
<keyword evidence="4" id="KW-0804">Transcription</keyword>
<dbReference type="Proteomes" id="UP001175261">
    <property type="component" value="Unassembled WGS sequence"/>
</dbReference>
<keyword evidence="3" id="KW-0238">DNA-binding</keyword>
<gene>
    <name evidence="7" type="ORF">NLU13_7953</name>
</gene>
<comment type="subcellular location">
    <subcellularLocation>
        <location evidence="1">Nucleus</location>
    </subcellularLocation>
</comment>
<dbReference type="GO" id="GO:0000981">
    <property type="term" value="F:DNA-binding transcription factor activity, RNA polymerase II-specific"/>
    <property type="evidence" value="ECO:0007669"/>
    <property type="project" value="InterPro"/>
</dbReference>
<organism evidence="7 8">
    <name type="scientific">Sarocladium strictum</name>
    <name type="common">Black bundle disease fungus</name>
    <name type="synonym">Acremonium strictum</name>
    <dbReference type="NCBI Taxonomy" id="5046"/>
    <lineage>
        <taxon>Eukaryota</taxon>
        <taxon>Fungi</taxon>
        <taxon>Dikarya</taxon>
        <taxon>Ascomycota</taxon>
        <taxon>Pezizomycotina</taxon>
        <taxon>Sordariomycetes</taxon>
        <taxon>Hypocreomycetidae</taxon>
        <taxon>Hypocreales</taxon>
        <taxon>Sarocladiaceae</taxon>
        <taxon>Sarocladium</taxon>
    </lineage>
</organism>
<dbReference type="AlphaFoldDB" id="A0AA39GB81"/>
<evidence type="ECO:0000256" key="5">
    <source>
        <dbReference type="ARBA" id="ARBA00023242"/>
    </source>
</evidence>
<dbReference type="GO" id="GO:0005634">
    <property type="term" value="C:nucleus"/>
    <property type="evidence" value="ECO:0007669"/>
    <property type="project" value="UniProtKB-SubCell"/>
</dbReference>
<evidence type="ECO:0000256" key="1">
    <source>
        <dbReference type="ARBA" id="ARBA00004123"/>
    </source>
</evidence>
<evidence type="ECO:0000259" key="6">
    <source>
        <dbReference type="PROSITE" id="PS50048"/>
    </source>
</evidence>